<feature type="transmembrane region" description="Helical" evidence="1">
    <location>
        <begin position="161"/>
        <end position="186"/>
    </location>
</feature>
<name>A0A6G8L141_9MICO</name>
<keyword evidence="1" id="KW-0472">Membrane</keyword>
<evidence type="ECO:0000313" key="3">
    <source>
        <dbReference type="Proteomes" id="UP000501518"/>
    </source>
</evidence>
<gene>
    <name evidence="2" type="ORF">EW640_13110</name>
</gene>
<feature type="transmembrane region" description="Helical" evidence="1">
    <location>
        <begin position="250"/>
        <end position="276"/>
    </location>
</feature>
<feature type="transmembrane region" description="Helical" evidence="1">
    <location>
        <begin position="77"/>
        <end position="102"/>
    </location>
</feature>
<feature type="transmembrane region" description="Helical" evidence="1">
    <location>
        <begin position="288"/>
        <end position="307"/>
    </location>
</feature>
<dbReference type="Pfam" id="PF09852">
    <property type="entry name" value="DUF2079"/>
    <property type="match status" value="1"/>
</dbReference>
<feature type="transmembrane region" description="Helical" evidence="1">
    <location>
        <begin position="6"/>
        <end position="25"/>
    </location>
</feature>
<reference evidence="2 3" key="1">
    <citation type="submission" date="2019-02" db="EMBL/GenBank/DDBJ databases">
        <title>Complete Genome Sequence and Methylome Analysis of Brevibacterium luteolum NEB1784.</title>
        <authorList>
            <person name="Fomenkov A."/>
            <person name="Roberts R.J."/>
        </authorList>
    </citation>
    <scope>NUCLEOTIDE SEQUENCE [LARGE SCALE GENOMIC DNA]</scope>
    <source>
        <strain evidence="2 3">NEB1784</strain>
    </source>
</reference>
<evidence type="ECO:0000313" key="2">
    <source>
        <dbReference type="EMBL" id="QIN30601.1"/>
    </source>
</evidence>
<feature type="transmembrane region" description="Helical" evidence="1">
    <location>
        <begin position="198"/>
        <end position="219"/>
    </location>
</feature>
<organism evidence="2 3">
    <name type="scientific">Brevibacterium luteolum</name>
    <dbReference type="NCBI Taxonomy" id="199591"/>
    <lineage>
        <taxon>Bacteria</taxon>
        <taxon>Bacillati</taxon>
        <taxon>Actinomycetota</taxon>
        <taxon>Actinomycetes</taxon>
        <taxon>Micrococcales</taxon>
        <taxon>Brevibacteriaceae</taxon>
        <taxon>Brevibacterium</taxon>
    </lineage>
</organism>
<dbReference type="Proteomes" id="UP000501518">
    <property type="component" value="Chromosome"/>
</dbReference>
<keyword evidence="1" id="KW-1133">Transmembrane helix</keyword>
<keyword evidence="1" id="KW-0812">Transmembrane</keyword>
<accession>A0A6G8L141</accession>
<evidence type="ECO:0000256" key="1">
    <source>
        <dbReference type="SAM" id="Phobius"/>
    </source>
</evidence>
<dbReference type="KEGG" id="blut:EW640_13110"/>
<sequence>MTAWMPAIGTVVAFVLYTVLSILMWQANYAPSWDLGIFTQLLDQYARGQTPIVDIKGPGFHLWGDHFHPILILLTPLYWLAPSGLTLMIAQAALFAASVWPIASLAREHLGTRGGWLVTAAYVFSWGLVNAVIAQFHEIAFAVPLLAFGLVWWIRGTRLPALIAIALLVFVKEDLGITVALFGLVIWLRNRAETRAAIFLAAWGVAWTVFAVAIFIPAFNVTGDYDYSGQLTLAETLTAGVTTKLGTAGFLVLAAGGIGVRSPFILLMLPTLAWRFLGSVEGYWETDFHYSAVLMPIAAVCLIDAAARRHRVFAPFIAAIAAAAMLSQTQIELLWRWQAFDLNADQAIAEACRYDSVAADVRLLAHLVPCTQTFWIGSVGDAVPEAVLRRPDDVGQPVETWAEERFGGDWTVVYSGEGFELVERGARGARDAAG</sequence>
<dbReference type="AlphaFoldDB" id="A0A6G8L141"/>
<protein>
    <submittedName>
        <fullName evidence="2">DUF2079 domain-containing protein</fullName>
    </submittedName>
</protein>
<dbReference type="EMBL" id="CP035810">
    <property type="protein sequence ID" value="QIN30601.1"/>
    <property type="molecule type" value="Genomic_DNA"/>
</dbReference>
<dbReference type="InterPro" id="IPR018650">
    <property type="entry name" value="STSV1_Orf64"/>
</dbReference>
<proteinExistence type="predicted"/>